<accession>A0ABW6GBH8</accession>
<dbReference type="InterPro" id="IPR009351">
    <property type="entry name" value="AlkZ-like"/>
</dbReference>
<comment type="caution">
    <text evidence="2">The sequence shown here is derived from an EMBL/GenBank/DDBJ whole genome shotgun (WGS) entry which is preliminary data.</text>
</comment>
<dbReference type="Proteomes" id="UP001598673">
    <property type="component" value="Unassembled WGS sequence"/>
</dbReference>
<keyword evidence="3" id="KW-1185">Reference proteome</keyword>
<dbReference type="RefSeq" id="WP_258938379.1">
    <property type="nucleotide sequence ID" value="NZ_JANBBF010000016.1"/>
</dbReference>
<dbReference type="GO" id="GO:0003677">
    <property type="term" value="F:DNA binding"/>
    <property type="evidence" value="ECO:0007669"/>
    <property type="project" value="UniProtKB-KW"/>
</dbReference>
<dbReference type="Pfam" id="PF06224">
    <property type="entry name" value="AlkZ-like"/>
    <property type="match status" value="1"/>
</dbReference>
<protein>
    <submittedName>
        <fullName evidence="2">Winged helix DNA-binding domain-containing protein</fullName>
    </submittedName>
</protein>
<organism evidence="2 3">
    <name type="scientific">Prauserella salsuginis</name>
    <dbReference type="NCBI Taxonomy" id="387889"/>
    <lineage>
        <taxon>Bacteria</taxon>
        <taxon>Bacillati</taxon>
        <taxon>Actinomycetota</taxon>
        <taxon>Actinomycetes</taxon>
        <taxon>Pseudonocardiales</taxon>
        <taxon>Pseudonocardiaceae</taxon>
        <taxon>Prauserella</taxon>
        <taxon>Prauserella salsuginis group</taxon>
    </lineage>
</organism>
<feature type="region of interest" description="Disordered" evidence="1">
    <location>
        <begin position="143"/>
        <end position="217"/>
    </location>
</feature>
<gene>
    <name evidence="2" type="ORF">ACFWGY_24820</name>
</gene>
<proteinExistence type="predicted"/>
<evidence type="ECO:0000313" key="3">
    <source>
        <dbReference type="Proteomes" id="UP001598673"/>
    </source>
</evidence>
<sequence>MTPTMTTAERRARLAWRHFLSAPADSVAAIAEGVVAFHATDPASVYLAAAARLAESGPGGHAVDAVGAVEHALYEDRSVLRMLGMRRTMFVVGRGVAPLVQAGCAVDIERKQRRLLLRHLEQTGIPHLDRWLADDLVRRPRRRRLGPPVERRGHRGRGRDAAAGGRRRRTDGTGGGRGRTAHATVVQLAARRRGRAALPDPGGTGTECGRRASGVTG</sequence>
<reference evidence="2 3" key="1">
    <citation type="submission" date="2024-09" db="EMBL/GenBank/DDBJ databases">
        <title>The Natural Products Discovery Center: Release of the First 8490 Sequenced Strains for Exploring Actinobacteria Biosynthetic Diversity.</title>
        <authorList>
            <person name="Kalkreuter E."/>
            <person name="Kautsar S.A."/>
            <person name="Yang D."/>
            <person name="Bader C.D."/>
            <person name="Teijaro C.N."/>
            <person name="Fluegel L."/>
            <person name="Davis C.M."/>
            <person name="Simpson J.R."/>
            <person name="Lauterbach L."/>
            <person name="Steele A.D."/>
            <person name="Gui C."/>
            <person name="Meng S."/>
            <person name="Li G."/>
            <person name="Viehrig K."/>
            <person name="Ye F."/>
            <person name="Su P."/>
            <person name="Kiefer A.F."/>
            <person name="Nichols A."/>
            <person name="Cepeda A.J."/>
            <person name="Yan W."/>
            <person name="Fan B."/>
            <person name="Jiang Y."/>
            <person name="Adhikari A."/>
            <person name="Zheng C.-J."/>
            <person name="Schuster L."/>
            <person name="Cowan T.M."/>
            <person name="Smanski M.J."/>
            <person name="Chevrette M.G."/>
            <person name="De Carvalho L.P.S."/>
            <person name="Shen B."/>
        </authorList>
    </citation>
    <scope>NUCLEOTIDE SEQUENCE [LARGE SCALE GENOMIC DNA]</scope>
    <source>
        <strain evidence="2 3">NPDC060353</strain>
    </source>
</reference>
<dbReference type="EMBL" id="JBHXCV010000024">
    <property type="protein sequence ID" value="MFD6796563.1"/>
    <property type="molecule type" value="Genomic_DNA"/>
</dbReference>
<keyword evidence="2" id="KW-0238">DNA-binding</keyword>
<evidence type="ECO:0000313" key="2">
    <source>
        <dbReference type="EMBL" id="MFD6796563.1"/>
    </source>
</evidence>
<name>A0ABW6GBH8_9PSEU</name>
<evidence type="ECO:0000256" key="1">
    <source>
        <dbReference type="SAM" id="MobiDB-lite"/>
    </source>
</evidence>